<accession>A0A066VPV7</accession>
<name>A0A066VPV7_TILAU</name>
<protein>
    <recommendedName>
        <fullName evidence="4">Glutamate--cysteine ligase modifier subunit</fullName>
    </recommendedName>
</protein>
<feature type="region of interest" description="Disordered" evidence="1">
    <location>
        <begin position="333"/>
        <end position="354"/>
    </location>
</feature>
<gene>
    <name evidence="2" type="ORF">K437DRAFT_257926</name>
</gene>
<organism evidence="2 3">
    <name type="scientific">Tilletiaria anomala (strain ATCC 24038 / CBS 436.72 / UBC 951)</name>
    <dbReference type="NCBI Taxonomy" id="1037660"/>
    <lineage>
        <taxon>Eukaryota</taxon>
        <taxon>Fungi</taxon>
        <taxon>Dikarya</taxon>
        <taxon>Basidiomycota</taxon>
        <taxon>Ustilaginomycotina</taxon>
        <taxon>Exobasidiomycetes</taxon>
        <taxon>Georgefischeriales</taxon>
        <taxon>Tilletiariaceae</taxon>
        <taxon>Tilletiaria</taxon>
    </lineage>
</organism>
<reference evidence="2 3" key="1">
    <citation type="submission" date="2014-05" db="EMBL/GenBank/DDBJ databases">
        <title>Draft genome sequence of a rare smut relative, Tilletiaria anomala UBC 951.</title>
        <authorList>
            <consortium name="DOE Joint Genome Institute"/>
            <person name="Toome M."/>
            <person name="Kuo A."/>
            <person name="Henrissat B."/>
            <person name="Lipzen A."/>
            <person name="Tritt A."/>
            <person name="Yoshinaga Y."/>
            <person name="Zane M."/>
            <person name="Barry K."/>
            <person name="Grigoriev I.V."/>
            <person name="Spatafora J.W."/>
            <person name="Aimea M.C."/>
        </authorList>
    </citation>
    <scope>NUCLEOTIDE SEQUENCE [LARGE SCALE GENOMIC DNA]</scope>
    <source>
        <strain evidence="2 3">UBC 951</strain>
    </source>
</reference>
<dbReference type="PANTHER" id="PTHR13295:SF4">
    <property type="entry name" value="GLUTAMATE--CYSTEINE LIGASE REGULATORY SUBUNIT"/>
    <property type="match status" value="1"/>
</dbReference>
<feature type="compositionally biased region" description="Acidic residues" evidence="1">
    <location>
        <begin position="95"/>
        <end position="104"/>
    </location>
</feature>
<dbReference type="GO" id="GO:0035226">
    <property type="term" value="F:glutamate-cysteine ligase catalytic subunit binding"/>
    <property type="evidence" value="ECO:0007669"/>
    <property type="project" value="InterPro"/>
</dbReference>
<dbReference type="Proteomes" id="UP000027361">
    <property type="component" value="Unassembled WGS sequence"/>
</dbReference>
<dbReference type="OMA" id="ITAKFFF"/>
<evidence type="ECO:0000256" key="1">
    <source>
        <dbReference type="SAM" id="MobiDB-lite"/>
    </source>
</evidence>
<evidence type="ECO:0000313" key="2">
    <source>
        <dbReference type="EMBL" id="KDN42293.1"/>
    </source>
</evidence>
<dbReference type="GO" id="GO:0017109">
    <property type="term" value="C:glutamate-cysteine ligase complex"/>
    <property type="evidence" value="ECO:0007669"/>
    <property type="project" value="TreeGrafter"/>
</dbReference>
<proteinExistence type="predicted"/>
<dbReference type="PANTHER" id="PTHR13295">
    <property type="entry name" value="GLUTAMATE CYSTEINE LIGASE REGULATORY SUBUNIT"/>
    <property type="match status" value="1"/>
</dbReference>
<feature type="region of interest" description="Disordered" evidence="1">
    <location>
        <begin position="56"/>
        <end position="114"/>
    </location>
</feature>
<evidence type="ECO:0000313" key="3">
    <source>
        <dbReference type="Proteomes" id="UP000027361"/>
    </source>
</evidence>
<dbReference type="RefSeq" id="XP_013242002.1">
    <property type="nucleotide sequence ID" value="XM_013386548.1"/>
</dbReference>
<dbReference type="InParanoid" id="A0A066VPV7"/>
<comment type="caution">
    <text evidence="2">The sequence shown here is derived from an EMBL/GenBank/DDBJ whole genome shotgun (WGS) entry which is preliminary data.</text>
</comment>
<dbReference type="GO" id="GO:0030234">
    <property type="term" value="F:enzyme regulator activity"/>
    <property type="evidence" value="ECO:0007669"/>
    <property type="project" value="TreeGrafter"/>
</dbReference>
<dbReference type="EMBL" id="JMSN01000071">
    <property type="protein sequence ID" value="KDN42293.1"/>
    <property type="molecule type" value="Genomic_DNA"/>
</dbReference>
<dbReference type="GeneID" id="25264823"/>
<dbReference type="GO" id="GO:0006750">
    <property type="term" value="P:glutathione biosynthetic process"/>
    <property type="evidence" value="ECO:0007669"/>
    <property type="project" value="InterPro"/>
</dbReference>
<dbReference type="STRING" id="1037660.A0A066VPV7"/>
<dbReference type="HOGENOM" id="CLU_568723_0_0_1"/>
<dbReference type="InterPro" id="IPR032963">
    <property type="entry name" value="Gclm"/>
</dbReference>
<sequence length="457" mass="49322">MRAATIAPTPMRALILHTHDVARSLKPSVDGELANALHETLHFALDGREEDWGIRDDEDERRCGPSTASGNGPNSASGRATIGVNGSVSAQDPQADAEEEEDYESLPPARSGFFLSSNPERPYISYAWNERSQTLTLPNPVVVANPTTQDPCSPENRSEFDVTAKFFYLDDAHASGQDAREERFPVAYIDDALKRLTMSTSLITIDTFIVSFPTLRLDIGGSKSCCGSAHDDQRGNATCTAGSATPGALPSDGCGITPCTNLSRSAALANHSKATVGVISGRASSSDHTHKLREDIQAVKQVWEAISPNPQLVSLGIADISLPALQQLLSSSDASTSGKNAISRGETALPSDATVPSAARKPRLVTVNVKGNPCAIDKELNAWCEKQDMLLVAHNDQRDLLPARTLPALLQEFEHDLPHPAPVEGRLRPRWVLKYSTVIRERGILADKGYIVYAEWI</sequence>
<feature type="compositionally biased region" description="Polar residues" evidence="1">
    <location>
        <begin position="66"/>
        <end position="89"/>
    </location>
</feature>
<keyword evidence="3" id="KW-1185">Reference proteome</keyword>
<dbReference type="OrthoDB" id="5596051at2759"/>
<dbReference type="AlphaFoldDB" id="A0A066VPV7"/>
<evidence type="ECO:0008006" key="4">
    <source>
        <dbReference type="Google" id="ProtNLM"/>
    </source>
</evidence>